<evidence type="ECO:0000313" key="4">
    <source>
        <dbReference type="EMBL" id="MUI37590.1"/>
    </source>
</evidence>
<dbReference type="EMBL" id="NSNE01000003">
    <property type="protein sequence ID" value="RPM19911.1"/>
    <property type="molecule type" value="Genomic_DNA"/>
</dbReference>
<evidence type="ECO:0000313" key="10">
    <source>
        <dbReference type="Proteomes" id="UP000284767"/>
    </source>
</evidence>
<protein>
    <submittedName>
        <fullName evidence="4">DUF4124 domain-containing protein</fullName>
    </submittedName>
</protein>
<sequence length="150" mass="16724">MRRMILPASLLLALSSFAMAAPIYKWVDAEGVTHFGAQPPQGAQATTVNTQTAPPPDNFPLPPSTPAPTIQQKPADPEQKAIDDKVKQQVAKEEAERKQFCEETRNNLAQLKNNPRVRVDEGKGELRRLGEEERQERIAKAEKAIQENCR</sequence>
<dbReference type="Proteomes" id="UP000284767">
    <property type="component" value="Unassembled WGS sequence"/>
</dbReference>
<dbReference type="Proteomes" id="UP001297540">
    <property type="component" value="Chromosome"/>
</dbReference>
<dbReference type="Proteomes" id="UP000644192">
    <property type="component" value="Unassembled WGS sequence"/>
</dbReference>
<dbReference type="KEGG" id="paeb:NCGM1900_5426"/>
<dbReference type="Pfam" id="PF13511">
    <property type="entry name" value="DUF4124"/>
    <property type="match status" value="1"/>
</dbReference>
<dbReference type="SMR" id="A0A072ZJY5"/>
<organism evidence="6 9">
    <name type="scientific">Pseudomonas aeruginosa</name>
    <dbReference type="NCBI Taxonomy" id="287"/>
    <lineage>
        <taxon>Bacteria</taxon>
        <taxon>Pseudomonadati</taxon>
        <taxon>Pseudomonadota</taxon>
        <taxon>Gammaproteobacteria</taxon>
        <taxon>Pseudomonadales</taxon>
        <taxon>Pseudomonadaceae</taxon>
        <taxon>Pseudomonas</taxon>
    </lineage>
</organism>
<evidence type="ECO:0000256" key="2">
    <source>
        <dbReference type="SAM" id="SignalP"/>
    </source>
</evidence>
<evidence type="ECO:0000313" key="7">
    <source>
        <dbReference type="EMBL" id="RPM19911.1"/>
    </source>
</evidence>
<evidence type="ECO:0000313" key="9">
    <source>
        <dbReference type="Proteomes" id="UP000270834"/>
    </source>
</evidence>
<dbReference type="Proteomes" id="UP000270834">
    <property type="component" value="Unassembled WGS sequence"/>
</dbReference>
<evidence type="ECO:0000313" key="8">
    <source>
        <dbReference type="EMBL" id="WOS77194.1"/>
    </source>
</evidence>
<dbReference type="RefSeq" id="WP_003095076.1">
    <property type="nucleotide sequence ID" value="NZ_AP014622.1"/>
</dbReference>
<name>A0A072ZJY5_PSEAI</name>
<feature type="domain" description="DUF4124" evidence="3">
    <location>
        <begin position="10"/>
        <end position="57"/>
    </location>
</feature>
<dbReference type="EMBL" id="WOAD01000020">
    <property type="protein sequence ID" value="MUI37590.1"/>
    <property type="molecule type" value="Genomic_DNA"/>
</dbReference>
<evidence type="ECO:0000313" key="6">
    <source>
        <dbReference type="EMBL" id="RMS61954.1"/>
    </source>
</evidence>
<feature type="compositionally biased region" description="Polar residues" evidence="1">
    <location>
        <begin position="41"/>
        <end position="52"/>
    </location>
</feature>
<dbReference type="eggNOG" id="ENOG50339YA">
    <property type="taxonomic scope" value="Bacteria"/>
</dbReference>
<dbReference type="EMBL" id="WXZT01000005">
    <property type="protein sequence ID" value="MZZ12616.1"/>
    <property type="molecule type" value="Genomic_DNA"/>
</dbReference>
<dbReference type="InterPro" id="IPR025392">
    <property type="entry name" value="DUF4124"/>
</dbReference>
<feature type="signal peptide" evidence="2">
    <location>
        <begin position="1"/>
        <end position="20"/>
    </location>
</feature>
<feature type="compositionally biased region" description="Pro residues" evidence="1">
    <location>
        <begin position="53"/>
        <end position="66"/>
    </location>
</feature>
<dbReference type="EMBL" id="CP136986">
    <property type="protein sequence ID" value="WOS77194.1"/>
    <property type="molecule type" value="Genomic_DNA"/>
</dbReference>
<evidence type="ECO:0000256" key="1">
    <source>
        <dbReference type="SAM" id="MobiDB-lite"/>
    </source>
</evidence>
<feature type="region of interest" description="Disordered" evidence="1">
    <location>
        <begin position="37"/>
        <end position="83"/>
    </location>
</feature>
<gene>
    <name evidence="6" type="ORF">ALP65_01963</name>
    <name evidence="4" type="ORF">GNQ48_21505</name>
    <name evidence="5" type="ORF">GUL26_10190</name>
    <name evidence="7" type="ORF">IPC1295_06380</name>
    <name evidence="8" type="ORF">L4V69_32715</name>
</gene>
<dbReference type="Proteomes" id="UP000433532">
    <property type="component" value="Unassembled WGS sequence"/>
</dbReference>
<proteinExistence type="predicted"/>
<evidence type="ECO:0000313" key="5">
    <source>
        <dbReference type="EMBL" id="MZZ12616.1"/>
    </source>
</evidence>
<dbReference type="OMA" id="YKWVDAQ"/>
<evidence type="ECO:0000313" key="11">
    <source>
        <dbReference type="Proteomes" id="UP000433532"/>
    </source>
</evidence>
<reference evidence="8" key="7">
    <citation type="submission" date="2023-10" db="EMBL/GenBank/DDBJ databases">
        <title>Pathogen: clinical or host-associated sample.</title>
        <authorList>
            <person name="Hergert J."/>
            <person name="Casey R."/>
            <person name="Wagner J."/>
            <person name="Young E.L."/>
            <person name="Oakeson K.F."/>
        </authorList>
    </citation>
    <scope>NUCLEOTIDE SEQUENCE</scope>
    <source>
        <strain evidence="8">2021CK-01020</strain>
    </source>
</reference>
<reference evidence="7 10" key="1">
    <citation type="submission" date="2017-08" db="EMBL/GenBank/DDBJ databases">
        <authorList>
            <person name="Feschi L."/>
            <person name="Jeukens J."/>
            <person name="Emond-Rheault J.-G."/>
            <person name="Kukavica-Ibrulj I."/>
            <person name="Boyle B."/>
            <person name="Levesque R.C."/>
        </authorList>
    </citation>
    <scope>NUCLEOTIDE SEQUENCE [LARGE SCALE GENOMIC DNA]</scope>
    <source>
        <strain evidence="7 10">PA-W36</strain>
    </source>
</reference>
<reference evidence="6 9" key="2">
    <citation type="submission" date="2018-08" db="EMBL/GenBank/DDBJ databases">
        <title>Recombination of ecologically and evolutionarily significant loci maintains genetic cohesion in the Pseudomonas syringae species complex.</title>
        <authorList>
            <person name="Dillon M."/>
            <person name="Thakur S."/>
            <person name="Almeida R.N.D."/>
            <person name="Weir B.S."/>
            <person name="Guttman D.S."/>
        </authorList>
    </citation>
    <scope>NUCLEOTIDE SEQUENCE [LARGE SCALE GENOMIC DNA]</scope>
    <source>
        <strain evidence="6 9">ICMP 7846</strain>
    </source>
</reference>
<accession>A0A072ZJY5</accession>
<dbReference type="EMBL" id="RBSQ01000254">
    <property type="protein sequence ID" value="RMS61954.1"/>
    <property type="molecule type" value="Genomic_DNA"/>
</dbReference>
<feature type="chain" id="PRO_5015028052" evidence="2">
    <location>
        <begin position="21"/>
        <end position="150"/>
    </location>
</feature>
<reference evidence="5" key="5">
    <citation type="submission" date="2020-01" db="EMBL/GenBank/DDBJ databases">
        <title>Bacteria Cultured from War Wounds Associated with the Conflict in Eastern Ukraine.</title>
        <authorList>
            <person name="Snesrud E."/>
            <person name="Galac M.R."/>
            <person name="Mc Gann P."/>
            <person name="Valentine K."/>
            <person name="Viacheslav K."/>
        </authorList>
    </citation>
    <scope>NUCLEOTIDE SEQUENCE</scope>
    <source>
        <strain evidence="5">VNMU148</strain>
    </source>
</reference>
<evidence type="ECO:0000259" key="3">
    <source>
        <dbReference type="Pfam" id="PF13511"/>
    </source>
</evidence>
<reference evidence="8" key="6">
    <citation type="submission" date="2023-06" db="EMBL/GenBank/DDBJ databases">
        <authorList>
            <consortium name="Clinical and Environmental Microbiology Branch: Whole genome sequencing antimicrobial resistance pathogens in the healthcare setting"/>
        </authorList>
    </citation>
    <scope>NUCLEOTIDE SEQUENCE</scope>
    <source>
        <strain evidence="8">2021CK-01020</strain>
    </source>
</reference>
<reference evidence="4 11" key="4">
    <citation type="submission" date="2019-11" db="EMBL/GenBank/DDBJ databases">
        <title>Genomes of ocular Pseudomonas aeruginosa isolates.</title>
        <authorList>
            <person name="Khan M."/>
            <person name="Rice S.A."/>
            <person name="Willcox M.D.P."/>
            <person name="Stapleton F."/>
        </authorList>
    </citation>
    <scope>NUCLEOTIDE SEQUENCE [LARGE SCALE GENOMIC DNA]</scope>
    <source>
        <strain evidence="4 11">PA221</strain>
    </source>
</reference>
<reference evidence="7 10" key="3">
    <citation type="submission" date="2019-01" db="EMBL/GenBank/DDBJ databases">
        <title>The Pseudomonas aeruginosa pan-genome provides new insights on its population structure, horizontal gene transfer and pathogenicity.</title>
        <authorList>
            <person name="Freschi L."/>
            <person name="Vincent A.T."/>
            <person name="Jeukens J."/>
            <person name="Emond-Rheault J.-G."/>
            <person name="Kukavica-Ibrulj I."/>
            <person name="Dupont M.-J."/>
            <person name="Charette S.J."/>
            <person name="Boyle B."/>
            <person name="Levesque R.C."/>
        </authorList>
    </citation>
    <scope>NUCLEOTIDE SEQUENCE [LARGE SCALE GENOMIC DNA]</scope>
    <source>
        <strain evidence="7 10">PA-W36</strain>
    </source>
</reference>
<dbReference type="AlphaFoldDB" id="A0A072ZJY5"/>
<keyword evidence="2" id="KW-0732">Signal</keyword>